<feature type="repeat" description="TPR" evidence="1">
    <location>
        <begin position="908"/>
        <end position="941"/>
    </location>
</feature>
<dbReference type="Pfam" id="PF13191">
    <property type="entry name" value="AAA_16"/>
    <property type="match status" value="1"/>
</dbReference>
<dbReference type="AlphaFoldDB" id="A0A951UMC5"/>
<dbReference type="InterPro" id="IPR024983">
    <property type="entry name" value="CHAT_dom"/>
</dbReference>
<evidence type="ECO:0000259" key="2">
    <source>
        <dbReference type="Pfam" id="PF12770"/>
    </source>
</evidence>
<evidence type="ECO:0000313" key="5">
    <source>
        <dbReference type="EMBL" id="MBW4659571.1"/>
    </source>
</evidence>
<dbReference type="Pfam" id="PF17874">
    <property type="entry name" value="TPR_MalT"/>
    <property type="match status" value="1"/>
</dbReference>
<evidence type="ECO:0000313" key="6">
    <source>
        <dbReference type="Proteomes" id="UP000757435"/>
    </source>
</evidence>
<dbReference type="PANTHER" id="PTHR10098:SF108">
    <property type="entry name" value="TETRATRICOPEPTIDE REPEAT PROTEIN 28"/>
    <property type="match status" value="1"/>
</dbReference>
<dbReference type="Pfam" id="PF12770">
    <property type="entry name" value="CHAT"/>
    <property type="match status" value="1"/>
</dbReference>
<evidence type="ECO:0000256" key="1">
    <source>
        <dbReference type="PROSITE-ProRule" id="PRU00339"/>
    </source>
</evidence>
<comment type="caution">
    <text evidence="5">The sequence shown here is derived from an EMBL/GenBank/DDBJ whole genome shotgun (WGS) entry which is preliminary data.</text>
</comment>
<reference evidence="5" key="1">
    <citation type="submission" date="2021-05" db="EMBL/GenBank/DDBJ databases">
        <authorList>
            <person name="Pietrasiak N."/>
            <person name="Ward R."/>
            <person name="Stajich J.E."/>
            <person name="Kurbessoian T."/>
        </authorList>
    </citation>
    <scope>NUCLEOTIDE SEQUENCE</scope>
    <source>
        <strain evidence="5">UHER 2000/2452</strain>
    </source>
</reference>
<dbReference type="InterPro" id="IPR041617">
    <property type="entry name" value="TPR_MalT"/>
</dbReference>
<proteinExistence type="predicted"/>
<name>A0A951UMC5_9CYAN</name>
<dbReference type="InterPro" id="IPR019734">
    <property type="entry name" value="TPR_rpt"/>
</dbReference>
<reference evidence="5" key="2">
    <citation type="journal article" date="2022" name="Microbiol. Resour. Announc.">
        <title>Metagenome Sequencing to Explore Phylogenomics of Terrestrial Cyanobacteria.</title>
        <authorList>
            <person name="Ward R.D."/>
            <person name="Stajich J.E."/>
            <person name="Johansen J.R."/>
            <person name="Huntemann M."/>
            <person name="Clum A."/>
            <person name="Foster B."/>
            <person name="Foster B."/>
            <person name="Roux S."/>
            <person name="Palaniappan K."/>
            <person name="Varghese N."/>
            <person name="Mukherjee S."/>
            <person name="Reddy T.B.K."/>
            <person name="Daum C."/>
            <person name="Copeland A."/>
            <person name="Chen I.A."/>
            <person name="Ivanova N.N."/>
            <person name="Kyrpides N.C."/>
            <person name="Shapiro N."/>
            <person name="Eloe-Fadrosh E.A."/>
            <person name="Pietrasiak N."/>
        </authorList>
    </citation>
    <scope>NUCLEOTIDE SEQUENCE</scope>
    <source>
        <strain evidence="5">UHER 2000/2452</strain>
    </source>
</reference>
<evidence type="ECO:0000259" key="3">
    <source>
        <dbReference type="Pfam" id="PF13191"/>
    </source>
</evidence>
<feature type="domain" description="CHAT" evidence="2">
    <location>
        <begin position="110"/>
        <end position="356"/>
    </location>
</feature>
<dbReference type="Gene3D" id="1.25.40.10">
    <property type="entry name" value="Tetratricopeptide repeat domain"/>
    <property type="match status" value="2"/>
</dbReference>
<accession>A0A951UMC5</accession>
<dbReference type="PROSITE" id="PS50005">
    <property type="entry name" value="TPR"/>
    <property type="match status" value="1"/>
</dbReference>
<dbReference type="InterPro" id="IPR027417">
    <property type="entry name" value="P-loop_NTPase"/>
</dbReference>
<sequence>MFTFDLSQQNFELRYSDRSRRLSTPELVDWIEQCEQNYYSGRPKDGYGRDRDVPEALVKLGRSLYRWLDGDEGWLRAALATGVPMPIAFQLNYSLEVQGLNPETDRIALGLAHLPWELLHDGAGFLLPQRMTLPPPRIVQQRSGICEAANRPLHLLLMATSPEKIQPVLSYEQEEANIVAATENQPLLLVVEESGSVAELANLVKFYADGYFDVFHLTGHGLIFTQADYGGLASSMQPPRSIAENTPCFITEDELGNAALTTVPDLVRAFGERMPRMIFLSGCHTGEVPDRGSVPSMAQALVQAGAQMVLGWARPVLDKTAIAAAQALYAELAAGSSVEQALKAAVAEMIRQKCPDWHLLRVYRDSRELKQLVTPMGTPKRERLGRNLPEQDFLDAQDQVKVAGAFAFVGRRRPLQRCLQVMKPTSQQVGVFIQGMGGLGKSTLAARLCRRVQAQRSGMQRVVLVGVVNEATLLQKLSIAYEQFPEIPEILNQPKLSLKGRLQNFIEKAEELDRPLLLVLDDFEQNIPATAIEDRTLRPITPAAEVLTALCSALAAMQQRISAMSRVIVTCRYACPFPAGLHLERLERMNSADVNKKCRLLPDYGELRRHPLYPRVLKIADGNPRLLEWLLKLLPETAGMAEIDREAILSRLEAEEQKFREAILAEKLLESLTVAERQFLVKLSVFHLPVTREMVAAVVPELQPIDRTLALSLLESATSPTEPEYRVTGILAPLLRVGQRDGLNGLTEAEWQTTQRQAAQIAYWVWWDETEGSTEERCLEMVRLALAGGEAEIAVKVGDEVATNWVNNSRFVEALDLCQQILDKMPNNHRILRGIARAEVVLGNVESANSHYTQALNHCPDDDLAGKSSILFNHATLIADQGDIDRALNLWQQSLEIYVRIGNVQGKAVTLHQMAGVIAQQGDIDRALNLWQQSLEIDERIGDVKGKAVTLHQMAGVIAQQGDIDRALNLWQQSLEIKERIGNVKGKAATLANMGANAYRQGDTERAIELLKQSAQALGQVRAYGDLVTAINNLDAITEKGNLIYLVQAVWLCTKVQAPLQQSISILTNLYNAVPQGDELEALLAAFALFLCNQRGQGHPQIEQLQELSFKLLSSAAGAQGIETQEALELWFTQQQLNDPAIFLPRLNQRLEAMIGDHWAFDPSPLRGATE</sequence>
<dbReference type="SMART" id="SM00028">
    <property type="entry name" value="TPR"/>
    <property type="match status" value="5"/>
</dbReference>
<feature type="domain" description="MalT-like TPR region" evidence="4">
    <location>
        <begin position="836"/>
        <end position="1053"/>
    </location>
</feature>
<protein>
    <submittedName>
        <fullName evidence="5">Tetratricopeptide repeat protein</fullName>
    </submittedName>
</protein>
<organism evidence="5 6">
    <name type="scientific">Drouetiella hepatica Uher 2000/2452</name>
    <dbReference type="NCBI Taxonomy" id="904376"/>
    <lineage>
        <taxon>Bacteria</taxon>
        <taxon>Bacillati</taxon>
        <taxon>Cyanobacteriota</taxon>
        <taxon>Cyanophyceae</taxon>
        <taxon>Oculatellales</taxon>
        <taxon>Oculatellaceae</taxon>
        <taxon>Drouetiella</taxon>
    </lineage>
</organism>
<dbReference type="SUPFAM" id="SSF52540">
    <property type="entry name" value="P-loop containing nucleoside triphosphate hydrolases"/>
    <property type="match status" value="1"/>
</dbReference>
<dbReference type="EMBL" id="JAHHHD010000012">
    <property type="protein sequence ID" value="MBW4659571.1"/>
    <property type="molecule type" value="Genomic_DNA"/>
</dbReference>
<evidence type="ECO:0000259" key="4">
    <source>
        <dbReference type="Pfam" id="PF17874"/>
    </source>
</evidence>
<dbReference type="Proteomes" id="UP000757435">
    <property type="component" value="Unassembled WGS sequence"/>
</dbReference>
<keyword evidence="1" id="KW-0802">TPR repeat</keyword>
<feature type="domain" description="Orc1-like AAA ATPase" evidence="3">
    <location>
        <begin position="408"/>
        <end position="526"/>
    </location>
</feature>
<dbReference type="PANTHER" id="PTHR10098">
    <property type="entry name" value="RAPSYN-RELATED"/>
    <property type="match status" value="1"/>
</dbReference>
<dbReference type="SUPFAM" id="SSF48452">
    <property type="entry name" value="TPR-like"/>
    <property type="match status" value="1"/>
</dbReference>
<dbReference type="InterPro" id="IPR041664">
    <property type="entry name" value="AAA_16"/>
</dbReference>
<dbReference type="InterPro" id="IPR011990">
    <property type="entry name" value="TPR-like_helical_dom_sf"/>
</dbReference>
<gene>
    <name evidence="5" type="ORF">KME15_12925</name>
</gene>
<dbReference type="Gene3D" id="3.40.50.300">
    <property type="entry name" value="P-loop containing nucleotide triphosphate hydrolases"/>
    <property type="match status" value="1"/>
</dbReference>